<dbReference type="EMBL" id="QZJW01000017">
    <property type="protein sequence ID" value="RJO61548.1"/>
    <property type="molecule type" value="Genomic_DNA"/>
</dbReference>
<dbReference type="Pfam" id="PF02578">
    <property type="entry name" value="Cu-oxidase_4"/>
    <property type="match status" value="1"/>
</dbReference>
<keyword evidence="4" id="KW-0479">Metal-binding</keyword>
<evidence type="ECO:0000256" key="1">
    <source>
        <dbReference type="ARBA" id="ARBA00000553"/>
    </source>
</evidence>
<reference evidence="11 12" key="1">
    <citation type="journal article" date="2017" name="ISME J.">
        <title>Energy and carbon metabolisms in a deep terrestrial subsurface fluid microbial community.</title>
        <authorList>
            <person name="Momper L."/>
            <person name="Jungbluth S.P."/>
            <person name="Lee M.D."/>
            <person name="Amend J.P."/>
        </authorList>
    </citation>
    <scope>NUCLEOTIDE SEQUENCE [LARGE SCALE GENOMIC DNA]</scope>
    <source>
        <strain evidence="11">SURF_29</strain>
    </source>
</reference>
<evidence type="ECO:0000256" key="2">
    <source>
        <dbReference type="ARBA" id="ARBA00007353"/>
    </source>
</evidence>
<comment type="catalytic activity">
    <reaction evidence="9">
        <text>S-methyl-5'-thioadenosine + phosphate = 5-(methylsulfanyl)-alpha-D-ribose 1-phosphate + adenine</text>
        <dbReference type="Rhea" id="RHEA:11852"/>
        <dbReference type="ChEBI" id="CHEBI:16708"/>
        <dbReference type="ChEBI" id="CHEBI:17509"/>
        <dbReference type="ChEBI" id="CHEBI:43474"/>
        <dbReference type="ChEBI" id="CHEBI:58533"/>
        <dbReference type="EC" id="2.4.2.28"/>
    </reaction>
    <physiologicalReaction direction="left-to-right" evidence="9">
        <dbReference type="Rhea" id="RHEA:11853"/>
    </physiologicalReaction>
</comment>
<comment type="caution">
    <text evidence="11">The sequence shown here is derived from an EMBL/GenBank/DDBJ whole genome shotgun (WGS) entry which is preliminary data.</text>
</comment>
<name>A0A419DEN8_9BACT</name>
<dbReference type="PANTHER" id="PTHR30616:SF2">
    <property type="entry name" value="PURINE NUCLEOSIDE PHOSPHORYLASE LACC1"/>
    <property type="match status" value="1"/>
</dbReference>
<dbReference type="GO" id="GO:0017061">
    <property type="term" value="F:S-methyl-5-thioadenosine phosphorylase activity"/>
    <property type="evidence" value="ECO:0007669"/>
    <property type="project" value="UniProtKB-EC"/>
</dbReference>
<evidence type="ECO:0000256" key="5">
    <source>
        <dbReference type="ARBA" id="ARBA00022801"/>
    </source>
</evidence>
<dbReference type="GO" id="GO:0005507">
    <property type="term" value="F:copper ion binding"/>
    <property type="evidence" value="ECO:0007669"/>
    <property type="project" value="TreeGrafter"/>
</dbReference>
<accession>A0A419DEN8</accession>
<dbReference type="InterPro" id="IPR011324">
    <property type="entry name" value="Cytotoxic_necrot_fac-like_cat"/>
</dbReference>
<feature type="compositionally biased region" description="Basic and acidic residues" evidence="10">
    <location>
        <begin position="184"/>
        <end position="201"/>
    </location>
</feature>
<evidence type="ECO:0000256" key="10">
    <source>
        <dbReference type="SAM" id="MobiDB-lite"/>
    </source>
</evidence>
<dbReference type="SUPFAM" id="SSF64438">
    <property type="entry name" value="CNF1/YfiH-like putative cysteine hydrolases"/>
    <property type="match status" value="1"/>
</dbReference>
<feature type="region of interest" description="Disordered" evidence="10">
    <location>
        <begin position="184"/>
        <end position="209"/>
    </location>
</feature>
<evidence type="ECO:0000256" key="3">
    <source>
        <dbReference type="ARBA" id="ARBA00022679"/>
    </source>
</evidence>
<dbReference type="AlphaFoldDB" id="A0A419DEN8"/>
<sequence>MKNPMKLFEDKVEFGFSDNSDGNLAFRFGDIDDVNQKRRIFFKKEGIDPETSVVMLPEHASNAVEVTKRDSGKGVYKLDDAIRCDCIYTRDKNLNLLVTVADCIALAIYDSANEQLAMAHIGVKNLSIGTVGEVLRVLKENSDNEADFSAITGPFIKKCCYGFDKIPEYLKNLENYFIPSSCHPERQPKDPLKIRERDSSARRATKSARLPDGQVGMTECYYFDTESVLRDQLVEAGVKKENISTSGLCSMHNDFPSYRRSLKENLPESRMLVYARMI</sequence>
<dbReference type="Proteomes" id="UP000285655">
    <property type="component" value="Unassembled WGS sequence"/>
</dbReference>
<comment type="similarity">
    <text evidence="2">Belongs to the purine nucleoside phosphorylase YfiH/LACC1 family.</text>
</comment>
<dbReference type="InterPro" id="IPR003730">
    <property type="entry name" value="Cu_polyphenol_OxRdtase"/>
</dbReference>
<evidence type="ECO:0000256" key="8">
    <source>
        <dbReference type="ARBA" id="ARBA00048968"/>
    </source>
</evidence>
<evidence type="ECO:0000256" key="9">
    <source>
        <dbReference type="ARBA" id="ARBA00049893"/>
    </source>
</evidence>
<keyword evidence="3" id="KW-0808">Transferase</keyword>
<dbReference type="GO" id="GO:0016787">
    <property type="term" value="F:hydrolase activity"/>
    <property type="evidence" value="ECO:0007669"/>
    <property type="project" value="UniProtKB-KW"/>
</dbReference>
<evidence type="ECO:0000313" key="11">
    <source>
        <dbReference type="EMBL" id="RJO61548.1"/>
    </source>
</evidence>
<dbReference type="Gene3D" id="3.60.140.10">
    <property type="entry name" value="CNF1/YfiH-like putative cysteine hydrolases"/>
    <property type="match status" value="1"/>
</dbReference>
<keyword evidence="5" id="KW-0378">Hydrolase</keyword>
<evidence type="ECO:0000313" key="12">
    <source>
        <dbReference type="Proteomes" id="UP000285655"/>
    </source>
</evidence>
<evidence type="ECO:0000256" key="6">
    <source>
        <dbReference type="ARBA" id="ARBA00022833"/>
    </source>
</evidence>
<comment type="catalytic activity">
    <reaction evidence="1">
        <text>inosine + phosphate = alpha-D-ribose 1-phosphate + hypoxanthine</text>
        <dbReference type="Rhea" id="RHEA:27646"/>
        <dbReference type="ChEBI" id="CHEBI:17368"/>
        <dbReference type="ChEBI" id="CHEBI:17596"/>
        <dbReference type="ChEBI" id="CHEBI:43474"/>
        <dbReference type="ChEBI" id="CHEBI:57720"/>
        <dbReference type="EC" id="2.4.2.1"/>
    </reaction>
    <physiologicalReaction direction="left-to-right" evidence="1">
        <dbReference type="Rhea" id="RHEA:27647"/>
    </physiologicalReaction>
</comment>
<evidence type="ECO:0000256" key="7">
    <source>
        <dbReference type="ARBA" id="ARBA00047989"/>
    </source>
</evidence>
<organism evidence="11 12">
    <name type="scientific">candidate division WS5 bacterium</name>
    <dbReference type="NCBI Taxonomy" id="2093353"/>
    <lineage>
        <taxon>Bacteria</taxon>
        <taxon>candidate division WS5</taxon>
    </lineage>
</organism>
<proteinExistence type="inferred from homology"/>
<comment type="catalytic activity">
    <reaction evidence="8">
        <text>adenosine + phosphate = alpha-D-ribose 1-phosphate + adenine</text>
        <dbReference type="Rhea" id="RHEA:27642"/>
        <dbReference type="ChEBI" id="CHEBI:16335"/>
        <dbReference type="ChEBI" id="CHEBI:16708"/>
        <dbReference type="ChEBI" id="CHEBI:43474"/>
        <dbReference type="ChEBI" id="CHEBI:57720"/>
        <dbReference type="EC" id="2.4.2.1"/>
    </reaction>
    <physiologicalReaction direction="left-to-right" evidence="8">
        <dbReference type="Rhea" id="RHEA:27643"/>
    </physiologicalReaction>
</comment>
<evidence type="ECO:0000256" key="4">
    <source>
        <dbReference type="ARBA" id="ARBA00022723"/>
    </source>
</evidence>
<protein>
    <submittedName>
        <fullName evidence="11">Laccase domain-containing protein</fullName>
    </submittedName>
</protein>
<comment type="catalytic activity">
    <reaction evidence="7">
        <text>adenosine + H2O + H(+) = inosine + NH4(+)</text>
        <dbReference type="Rhea" id="RHEA:24408"/>
        <dbReference type="ChEBI" id="CHEBI:15377"/>
        <dbReference type="ChEBI" id="CHEBI:15378"/>
        <dbReference type="ChEBI" id="CHEBI:16335"/>
        <dbReference type="ChEBI" id="CHEBI:17596"/>
        <dbReference type="ChEBI" id="CHEBI:28938"/>
        <dbReference type="EC" id="3.5.4.4"/>
    </reaction>
    <physiologicalReaction direction="left-to-right" evidence="7">
        <dbReference type="Rhea" id="RHEA:24409"/>
    </physiologicalReaction>
</comment>
<dbReference type="InterPro" id="IPR038371">
    <property type="entry name" value="Cu_polyphenol_OxRdtase_sf"/>
</dbReference>
<dbReference type="PANTHER" id="PTHR30616">
    <property type="entry name" value="UNCHARACTERIZED PROTEIN YFIH"/>
    <property type="match status" value="1"/>
</dbReference>
<gene>
    <name evidence="11" type="ORF">C4544_02325</name>
</gene>
<keyword evidence="6" id="KW-0862">Zinc</keyword>